<dbReference type="OrthoDB" id="7307233at2"/>
<protein>
    <submittedName>
        <fullName evidence="1">Uncharacterized protein</fullName>
    </submittedName>
</protein>
<sequence>MTRHLFEAVLRLQLGPVDRDFEARITYQGGPFQADIETIEVQTEQGWIPVPWLIDLVEDCPALFDALRAHACGRVADARCVARRL</sequence>
<proteinExistence type="predicted"/>
<dbReference type="AlphaFoldDB" id="A0A3S0X7L0"/>
<name>A0A3S0X7L0_9PROT</name>
<reference evidence="1 2" key="1">
    <citation type="submission" date="2018-12" db="EMBL/GenBank/DDBJ databases">
        <authorList>
            <person name="Yang Y."/>
        </authorList>
    </citation>
    <scope>NUCLEOTIDE SEQUENCE [LARGE SCALE GENOMIC DNA]</scope>
    <source>
        <strain evidence="1 2">GSF71</strain>
    </source>
</reference>
<organism evidence="1 2">
    <name type="scientific">Azospirillum doebereinerae</name>
    <dbReference type="NCBI Taxonomy" id="92933"/>
    <lineage>
        <taxon>Bacteria</taxon>
        <taxon>Pseudomonadati</taxon>
        <taxon>Pseudomonadota</taxon>
        <taxon>Alphaproteobacteria</taxon>
        <taxon>Rhodospirillales</taxon>
        <taxon>Azospirillaceae</taxon>
        <taxon>Azospirillum</taxon>
    </lineage>
</organism>
<accession>A0A3S0X7L0</accession>
<dbReference type="Proteomes" id="UP000280346">
    <property type="component" value="Unassembled WGS sequence"/>
</dbReference>
<gene>
    <name evidence="1" type="ORF">EJ913_27140</name>
</gene>
<evidence type="ECO:0000313" key="1">
    <source>
        <dbReference type="EMBL" id="RUQ64001.1"/>
    </source>
</evidence>
<keyword evidence="2" id="KW-1185">Reference proteome</keyword>
<dbReference type="EMBL" id="RZIJ01000031">
    <property type="protein sequence ID" value="RUQ64001.1"/>
    <property type="molecule type" value="Genomic_DNA"/>
</dbReference>
<comment type="caution">
    <text evidence="1">The sequence shown here is derived from an EMBL/GenBank/DDBJ whole genome shotgun (WGS) entry which is preliminary data.</text>
</comment>
<evidence type="ECO:0000313" key="2">
    <source>
        <dbReference type="Proteomes" id="UP000280346"/>
    </source>
</evidence>
<dbReference type="RefSeq" id="WP_127003839.1">
    <property type="nucleotide sequence ID" value="NZ_JBNPXW010000008.1"/>
</dbReference>